<evidence type="ECO:0000259" key="5">
    <source>
        <dbReference type="SMART" id="SM00382"/>
    </source>
</evidence>
<comment type="similarity">
    <text evidence="3">Belongs to the AAA ATPase family. Highly divergent.</text>
</comment>
<dbReference type="PANTHER" id="PTHR42960">
    <property type="entry name" value="YCF46 PROTEIN"/>
    <property type="match status" value="1"/>
</dbReference>
<organism evidence="6 7">
    <name type="scientific">Halobacillus faecis</name>
    <dbReference type="NCBI Taxonomy" id="360184"/>
    <lineage>
        <taxon>Bacteria</taxon>
        <taxon>Bacillati</taxon>
        <taxon>Bacillota</taxon>
        <taxon>Bacilli</taxon>
        <taxon>Bacillales</taxon>
        <taxon>Bacillaceae</taxon>
        <taxon>Halobacillus</taxon>
    </lineage>
</organism>
<dbReference type="GO" id="GO:0005524">
    <property type="term" value="F:ATP binding"/>
    <property type="evidence" value="ECO:0007669"/>
    <property type="project" value="UniProtKB-KW"/>
</dbReference>
<dbReference type="Proteomes" id="UP000321886">
    <property type="component" value="Unassembled WGS sequence"/>
</dbReference>
<evidence type="ECO:0000313" key="6">
    <source>
        <dbReference type="EMBL" id="GEN54594.1"/>
    </source>
</evidence>
<dbReference type="InterPro" id="IPR003959">
    <property type="entry name" value="ATPase_AAA_core"/>
</dbReference>
<feature type="domain" description="AAA+ ATPase" evidence="5">
    <location>
        <begin position="275"/>
        <end position="410"/>
    </location>
</feature>
<keyword evidence="7" id="KW-1185">Reference proteome</keyword>
<gene>
    <name evidence="6" type="ORF">HFA01_28560</name>
</gene>
<sequence>MQYFHTQNELKKLILAGYPLIYIVTDDQRPVMQTIHEVVKSCTSAGFSLYTWNEVSGLYDEQKKEVKHLNSEESLRYLNALDSDSIVVLHDFHNFIKNDKRSVQNLKECLMKIKQPISPMFKVARYEKDYKPHNKTIIITAPNATVPPELNKLMHIIHFERPGLLEIETILKEFAKEEDFYDEENHTQILQASLGLTETEIINAYSYSIISNKKIDPPVVKRQKKQIIEKSGLLEYEEPSMSLEDVGGLNNLLNWIKKRKIAYDEQRREKYKLDYPKGLLMTGIQGCGKSFTAKAIASYFQVPFLKMDMGSLMNKWVGESESNIRNALSVAESIAPSVLFIDEIEKGIADPSSGNSHEVSNRILSTLLTWLQEKTAPVFVVATSNNIDKLPPELLRKGRFDEIFFIDLPDEKSRADIFTLKLKKKRQNPDHFDTASLAKLSLGFSGAEIESAVNEALFEAAYQDIELSTNLIKDELNRTSPLSISMKDKIEEIKLWAEENYIRKAY</sequence>
<dbReference type="OrthoDB" id="9806903at2"/>
<evidence type="ECO:0000256" key="4">
    <source>
        <dbReference type="ARBA" id="ARBA00040480"/>
    </source>
</evidence>
<comment type="caution">
    <text evidence="6">The sequence shown here is derived from an EMBL/GenBank/DDBJ whole genome shotgun (WGS) entry which is preliminary data.</text>
</comment>
<evidence type="ECO:0000313" key="7">
    <source>
        <dbReference type="Proteomes" id="UP000321886"/>
    </source>
</evidence>
<dbReference type="InterPro" id="IPR003593">
    <property type="entry name" value="AAA+_ATPase"/>
</dbReference>
<dbReference type="EMBL" id="BJYD01000026">
    <property type="protein sequence ID" value="GEN54594.1"/>
    <property type="molecule type" value="Genomic_DNA"/>
</dbReference>
<dbReference type="SUPFAM" id="SSF52540">
    <property type="entry name" value="P-loop containing nucleoside triphosphate hydrolases"/>
    <property type="match status" value="2"/>
</dbReference>
<dbReference type="SMART" id="SM00382">
    <property type="entry name" value="AAA"/>
    <property type="match status" value="1"/>
</dbReference>
<protein>
    <recommendedName>
        <fullName evidence="4">Uncharacterized AAA domain-containing protein ycf46</fullName>
    </recommendedName>
</protein>
<dbReference type="Pfam" id="PF00004">
    <property type="entry name" value="AAA"/>
    <property type="match status" value="1"/>
</dbReference>
<name>A0A511WTU8_9BACI</name>
<dbReference type="RefSeq" id="WP_146817308.1">
    <property type="nucleotide sequence ID" value="NZ_BJYD01000026.1"/>
</dbReference>
<dbReference type="PANTHER" id="PTHR42960:SF1">
    <property type="entry name" value="YCF46 PROTEIN"/>
    <property type="match status" value="1"/>
</dbReference>
<keyword evidence="2" id="KW-0067">ATP-binding</keyword>
<dbReference type="InterPro" id="IPR027417">
    <property type="entry name" value="P-loop_NTPase"/>
</dbReference>
<dbReference type="InterPro" id="IPR052381">
    <property type="entry name" value="AAA_domain_protein"/>
</dbReference>
<evidence type="ECO:0000256" key="1">
    <source>
        <dbReference type="ARBA" id="ARBA00022741"/>
    </source>
</evidence>
<dbReference type="AlphaFoldDB" id="A0A511WTU8"/>
<dbReference type="GO" id="GO:0016887">
    <property type="term" value="F:ATP hydrolysis activity"/>
    <property type="evidence" value="ECO:0007669"/>
    <property type="project" value="InterPro"/>
</dbReference>
<reference evidence="6 7" key="1">
    <citation type="submission" date="2019-07" db="EMBL/GenBank/DDBJ databases">
        <title>Whole genome shotgun sequence of Halobacillus faecis NBRC 103569.</title>
        <authorList>
            <person name="Hosoyama A."/>
            <person name="Uohara A."/>
            <person name="Ohji S."/>
            <person name="Ichikawa N."/>
        </authorList>
    </citation>
    <scope>NUCLEOTIDE SEQUENCE [LARGE SCALE GENOMIC DNA]</scope>
    <source>
        <strain evidence="6 7">NBRC 103569</strain>
    </source>
</reference>
<evidence type="ECO:0000256" key="2">
    <source>
        <dbReference type="ARBA" id="ARBA00022840"/>
    </source>
</evidence>
<proteinExistence type="inferred from homology"/>
<evidence type="ECO:0000256" key="3">
    <source>
        <dbReference type="ARBA" id="ARBA00038088"/>
    </source>
</evidence>
<dbReference type="Gene3D" id="1.10.8.60">
    <property type="match status" value="1"/>
</dbReference>
<keyword evidence="1" id="KW-0547">Nucleotide-binding</keyword>
<accession>A0A511WTU8</accession>
<dbReference type="Gene3D" id="3.40.50.300">
    <property type="entry name" value="P-loop containing nucleotide triphosphate hydrolases"/>
    <property type="match status" value="1"/>
</dbReference>